<dbReference type="PROSITE" id="PS51257">
    <property type="entry name" value="PROKAR_LIPOPROTEIN"/>
    <property type="match status" value="1"/>
</dbReference>
<accession>A0A414DIR1</accession>
<sequence>MRKNIFKTTVIAMAVLTAAFGMTACGKKNNTVKDNDTTVTQENVTTADKNNTKKSSKVVFDYTDAEGNTSKLEGNATVGENGEAVIEVIDNNGNKAVFTGKASTDNGKLSVSDIRVKDASTLVKTDGTEVKVSEDAKIEDATESTETTNADVVTKEEPKEDTIVADGGNTDSNVSEGNENAGDNGNVSDTPSDTPSNEPVETPDVPNTPSEPEYVPNVPSEPEPTPEEPQPSEPSEPEEQAKTPVYCMMDFRTSDGVEDTRDATVGEYIFKKYINGEITESEAESLMLNGALINVKVRYDDGSEEIIDEIKPTSVKMYIIDDDEDEGVGSWHIPGYTYVGYPCWDTLHAEYYILIYYDI</sequence>
<organism evidence="3 4">
    <name type="scientific">Lachnospira eligens</name>
    <dbReference type="NCBI Taxonomy" id="39485"/>
    <lineage>
        <taxon>Bacteria</taxon>
        <taxon>Bacillati</taxon>
        <taxon>Bacillota</taxon>
        <taxon>Clostridia</taxon>
        <taxon>Lachnospirales</taxon>
        <taxon>Lachnospiraceae</taxon>
        <taxon>Lachnospira</taxon>
    </lineage>
</organism>
<dbReference type="AlphaFoldDB" id="A0A414DIR1"/>
<comment type="caution">
    <text evidence="3">The sequence shown here is derived from an EMBL/GenBank/DDBJ whole genome shotgun (WGS) entry which is preliminary data.</text>
</comment>
<reference evidence="3 4" key="1">
    <citation type="submission" date="2018-08" db="EMBL/GenBank/DDBJ databases">
        <title>A genome reference for cultivated species of the human gut microbiota.</title>
        <authorList>
            <person name="Zou Y."/>
            <person name="Xue W."/>
            <person name="Luo G."/>
        </authorList>
    </citation>
    <scope>NUCLEOTIDE SEQUENCE [LARGE SCALE GENOMIC DNA]</scope>
    <source>
        <strain evidence="3 4">AM32-2AC</strain>
    </source>
</reference>
<feature type="compositionally biased region" description="Basic and acidic residues" evidence="1">
    <location>
        <begin position="153"/>
        <end position="162"/>
    </location>
</feature>
<gene>
    <name evidence="3" type="ORF">DW811_00960</name>
</gene>
<evidence type="ECO:0000313" key="4">
    <source>
        <dbReference type="Proteomes" id="UP000284794"/>
    </source>
</evidence>
<feature type="chain" id="PRO_5039597626" description="Bacterial Ig domain-containing protein" evidence="2">
    <location>
        <begin position="25"/>
        <end position="359"/>
    </location>
</feature>
<protein>
    <recommendedName>
        <fullName evidence="5">Bacterial Ig domain-containing protein</fullName>
    </recommendedName>
</protein>
<feature type="region of interest" description="Disordered" evidence="1">
    <location>
        <begin position="134"/>
        <end position="243"/>
    </location>
</feature>
<evidence type="ECO:0000256" key="2">
    <source>
        <dbReference type="SAM" id="SignalP"/>
    </source>
</evidence>
<keyword evidence="2" id="KW-0732">Signal</keyword>
<dbReference type="EMBL" id="QSIS01000001">
    <property type="protein sequence ID" value="RHD10979.1"/>
    <property type="molecule type" value="Genomic_DNA"/>
</dbReference>
<dbReference type="Proteomes" id="UP000284794">
    <property type="component" value="Unassembled WGS sequence"/>
</dbReference>
<evidence type="ECO:0000256" key="1">
    <source>
        <dbReference type="SAM" id="MobiDB-lite"/>
    </source>
</evidence>
<evidence type="ECO:0008006" key="5">
    <source>
        <dbReference type="Google" id="ProtNLM"/>
    </source>
</evidence>
<feature type="compositionally biased region" description="Pro residues" evidence="1">
    <location>
        <begin position="219"/>
        <end position="234"/>
    </location>
</feature>
<evidence type="ECO:0000313" key="3">
    <source>
        <dbReference type="EMBL" id="RHD10979.1"/>
    </source>
</evidence>
<name>A0A414DIR1_9FIRM</name>
<feature type="compositionally biased region" description="Polar residues" evidence="1">
    <location>
        <begin position="169"/>
        <end position="210"/>
    </location>
</feature>
<dbReference type="RefSeq" id="WP_118148020.1">
    <property type="nucleotide sequence ID" value="NZ_QSIS01000001.1"/>
</dbReference>
<feature type="signal peptide" evidence="2">
    <location>
        <begin position="1"/>
        <end position="24"/>
    </location>
</feature>
<proteinExistence type="predicted"/>